<keyword evidence="3 9" id="KW-0813">Transport</keyword>
<dbReference type="Proteomes" id="UP000693970">
    <property type="component" value="Unassembled WGS sequence"/>
</dbReference>
<evidence type="ECO:0000256" key="7">
    <source>
        <dbReference type="ARBA" id="ARBA00023128"/>
    </source>
</evidence>
<evidence type="ECO:0000256" key="1">
    <source>
        <dbReference type="ARBA" id="ARBA00004448"/>
    </source>
</evidence>
<comment type="subcellular location">
    <subcellularLocation>
        <location evidence="1">Mitochondrion inner membrane</location>
        <topology evidence="1">Multi-pass membrane protein</topology>
    </subcellularLocation>
</comment>
<dbReference type="EMBL" id="JAGRRH010000017">
    <property type="protein sequence ID" value="KAG7352601.1"/>
    <property type="molecule type" value="Genomic_DNA"/>
</dbReference>
<keyword evidence="4" id="KW-0677">Repeat</keyword>
<dbReference type="Pfam" id="PF00153">
    <property type="entry name" value="Mito_carr"/>
    <property type="match status" value="3"/>
</dbReference>
<keyword evidence="7" id="KW-0496">Mitochondrion</keyword>
<dbReference type="InterPro" id="IPR018108">
    <property type="entry name" value="MCP_transmembrane"/>
</dbReference>
<evidence type="ECO:0000256" key="2">
    <source>
        <dbReference type="ARBA" id="ARBA00006375"/>
    </source>
</evidence>
<gene>
    <name evidence="10" type="ORF">IV203_008649</name>
</gene>
<evidence type="ECO:0000256" key="4">
    <source>
        <dbReference type="ARBA" id="ARBA00022737"/>
    </source>
</evidence>
<dbReference type="OrthoDB" id="1747031at2759"/>
<evidence type="ECO:0000256" key="5">
    <source>
        <dbReference type="ARBA" id="ARBA00022792"/>
    </source>
</evidence>
<keyword evidence="6" id="KW-1133">Transmembrane helix</keyword>
<dbReference type="GO" id="GO:0005743">
    <property type="term" value="C:mitochondrial inner membrane"/>
    <property type="evidence" value="ECO:0007669"/>
    <property type="project" value="UniProtKB-SubCell"/>
</dbReference>
<keyword evidence="8" id="KW-0472">Membrane</keyword>
<evidence type="ECO:0000313" key="11">
    <source>
        <dbReference type="Proteomes" id="UP000693970"/>
    </source>
</evidence>
<evidence type="ECO:0000256" key="8">
    <source>
        <dbReference type="PROSITE-ProRule" id="PRU00282"/>
    </source>
</evidence>
<dbReference type="PANTHER" id="PTHR45760">
    <property type="entry name" value="FI19922P1-RELATED"/>
    <property type="match status" value="1"/>
</dbReference>
<keyword evidence="11" id="KW-1185">Reference proteome</keyword>
<comment type="caution">
    <text evidence="10">The sequence shown here is derived from an EMBL/GenBank/DDBJ whole genome shotgun (WGS) entry which is preliminary data.</text>
</comment>
<dbReference type="PANTHER" id="PTHR45760:SF2">
    <property type="entry name" value="FI19922P1-RELATED"/>
    <property type="match status" value="1"/>
</dbReference>
<feature type="repeat" description="Solcar" evidence="8">
    <location>
        <begin position="299"/>
        <end position="420"/>
    </location>
</feature>
<dbReference type="PROSITE" id="PS50920">
    <property type="entry name" value="SOLCAR"/>
    <property type="match status" value="3"/>
</dbReference>
<reference evidence="10" key="2">
    <citation type="submission" date="2021-04" db="EMBL/GenBank/DDBJ databases">
        <authorList>
            <person name="Podell S."/>
        </authorList>
    </citation>
    <scope>NUCLEOTIDE SEQUENCE</scope>
    <source>
        <strain evidence="10">Hildebrandi</strain>
    </source>
</reference>
<accession>A0A9K3PMW7</accession>
<reference evidence="10" key="1">
    <citation type="journal article" date="2021" name="Sci. Rep.">
        <title>Diploid genomic architecture of Nitzschia inconspicua, an elite biomass production diatom.</title>
        <authorList>
            <person name="Oliver A."/>
            <person name="Podell S."/>
            <person name="Pinowska A."/>
            <person name="Traller J.C."/>
            <person name="Smith S.R."/>
            <person name="McClure R."/>
            <person name="Beliaev A."/>
            <person name="Bohutskyi P."/>
            <person name="Hill E.A."/>
            <person name="Rabines A."/>
            <person name="Zheng H."/>
            <person name="Allen L.Z."/>
            <person name="Kuo A."/>
            <person name="Grigoriev I.V."/>
            <person name="Allen A.E."/>
            <person name="Hazlebeck D."/>
            <person name="Allen E.E."/>
        </authorList>
    </citation>
    <scope>NUCLEOTIDE SEQUENCE</scope>
    <source>
        <strain evidence="10">Hildebrandi</strain>
    </source>
</reference>
<comment type="similarity">
    <text evidence="2 9">Belongs to the mitochondrial carrier (TC 2.A.29) family.</text>
</comment>
<keyword evidence="8 9" id="KW-0812">Transmembrane</keyword>
<evidence type="ECO:0000256" key="9">
    <source>
        <dbReference type="RuleBase" id="RU000488"/>
    </source>
</evidence>
<evidence type="ECO:0000256" key="3">
    <source>
        <dbReference type="ARBA" id="ARBA00022448"/>
    </source>
</evidence>
<organism evidence="10 11">
    <name type="scientific">Nitzschia inconspicua</name>
    <dbReference type="NCBI Taxonomy" id="303405"/>
    <lineage>
        <taxon>Eukaryota</taxon>
        <taxon>Sar</taxon>
        <taxon>Stramenopiles</taxon>
        <taxon>Ochrophyta</taxon>
        <taxon>Bacillariophyta</taxon>
        <taxon>Bacillariophyceae</taxon>
        <taxon>Bacillariophycidae</taxon>
        <taxon>Bacillariales</taxon>
        <taxon>Bacillariaceae</taxon>
        <taxon>Nitzschia</taxon>
    </lineage>
</organism>
<name>A0A9K3PMW7_9STRA</name>
<feature type="repeat" description="Solcar" evidence="8">
    <location>
        <begin position="193"/>
        <end position="284"/>
    </location>
</feature>
<dbReference type="InterPro" id="IPR045315">
    <property type="entry name" value="Mtm1-like"/>
</dbReference>
<feature type="repeat" description="Solcar" evidence="8">
    <location>
        <begin position="103"/>
        <end position="186"/>
    </location>
</feature>
<keyword evidence="5" id="KW-0999">Mitochondrion inner membrane</keyword>
<evidence type="ECO:0000256" key="6">
    <source>
        <dbReference type="ARBA" id="ARBA00022989"/>
    </source>
</evidence>
<dbReference type="GO" id="GO:1990542">
    <property type="term" value="P:mitochondrial transmembrane transport"/>
    <property type="evidence" value="ECO:0007669"/>
    <property type="project" value="InterPro"/>
</dbReference>
<evidence type="ECO:0000313" key="10">
    <source>
        <dbReference type="EMBL" id="KAG7352601.1"/>
    </source>
</evidence>
<sequence length="427" mass="46181">MPPTSNTAVELPSTGTAGQYKYNGSGWAKIISASVGSTITALAVTPLEVVKVRQQAAGRGTPPDVTVTAQNNIKAAVGERTAAVFSKKPLPKNVTPCPRGCGTFVLNTGLGEYLTPRNRCRFFDPVTGSLRQDQEITQSRGTLRMLRSIFVKEGLGGIYAGLAPTLVMGIPNTIIYFYSYEELATKLRYHYPTEPMVPAVAGASARFMASLCTAPFELLRTRQAARVGSASSSADVSAGMMAEFRSMIRSDGLTSLFRGLYPTLMRDVPFSAVYWLCIESMRDFWKRRRNQDSIVSSWQQGGEALINGSVSGTIAAAVTTPLDVLKTRSQVEFTQTKNPVREMAVESPTAVCDHGGALAYHPSKTTSTSAASSESMLQMTRTILEEEGVAGLWRGNVARMMKVAPACAIMISSYEIGKRLLLDQQEQ</sequence>
<protein>
    <submittedName>
        <fullName evidence="10">Mitochondrial carrier protein</fullName>
    </submittedName>
</protein>
<dbReference type="AlphaFoldDB" id="A0A9K3PMW7"/>
<proteinExistence type="inferred from homology"/>